<dbReference type="Pfam" id="PF13682">
    <property type="entry name" value="CZB"/>
    <property type="match status" value="1"/>
</dbReference>
<evidence type="ECO:0000313" key="3">
    <source>
        <dbReference type="Proteomes" id="UP000739411"/>
    </source>
</evidence>
<dbReference type="InterPro" id="IPR025991">
    <property type="entry name" value="Chemoreceptor_zinc-bind_dom"/>
</dbReference>
<accession>A0A935K9R7</accession>
<sequence length="118" mass="13446">MSAFFFQRINDHIQYLRRLEKRLKGDGDFQGSDYHDCQLGKWLYGPGQEEVIAFGEDAKRCFEKLLEPHRQFHEAGALALVAAQEGRAAEVKAAITEMLKLSNTLVNGMMDLDRLSRS</sequence>
<organism evidence="2 3">
    <name type="scientific">Candidatus Dechloromonas phosphorivorans</name>
    <dbReference type="NCBI Taxonomy" id="2899244"/>
    <lineage>
        <taxon>Bacteria</taxon>
        <taxon>Pseudomonadati</taxon>
        <taxon>Pseudomonadota</taxon>
        <taxon>Betaproteobacteria</taxon>
        <taxon>Rhodocyclales</taxon>
        <taxon>Azonexaceae</taxon>
        <taxon>Dechloromonas</taxon>
    </lineage>
</organism>
<name>A0A935K9R7_9RHOO</name>
<comment type="caution">
    <text evidence="2">The sequence shown here is derived from an EMBL/GenBank/DDBJ whole genome shotgun (WGS) entry which is preliminary data.</text>
</comment>
<proteinExistence type="predicted"/>
<gene>
    <name evidence="2" type="ORF">IPJ38_09850</name>
</gene>
<dbReference type="AlphaFoldDB" id="A0A935K9R7"/>
<evidence type="ECO:0000313" key="2">
    <source>
        <dbReference type="EMBL" id="MBK7415350.1"/>
    </source>
</evidence>
<reference evidence="2 3" key="1">
    <citation type="submission" date="2020-10" db="EMBL/GenBank/DDBJ databases">
        <title>Connecting structure to function with the recovery of over 1000 high-quality activated sludge metagenome-assembled genomes encoding full-length rRNA genes using long-read sequencing.</title>
        <authorList>
            <person name="Singleton C.M."/>
            <person name="Petriglieri F."/>
            <person name="Kristensen J.M."/>
            <person name="Kirkegaard R.H."/>
            <person name="Michaelsen T.Y."/>
            <person name="Andersen M.H."/>
            <person name="Karst S.M."/>
            <person name="Dueholm M.S."/>
            <person name="Nielsen P.H."/>
            <person name="Albertsen M."/>
        </authorList>
    </citation>
    <scope>NUCLEOTIDE SEQUENCE [LARGE SCALE GENOMIC DNA]</scope>
    <source>
        <strain evidence="2">EsbW_18-Q3-R4-48_BATAC.463</strain>
    </source>
</reference>
<feature type="domain" description="Chemoreceptor zinc-binding" evidence="1">
    <location>
        <begin position="12"/>
        <end position="79"/>
    </location>
</feature>
<dbReference type="EMBL" id="JADJMS010000019">
    <property type="protein sequence ID" value="MBK7415350.1"/>
    <property type="molecule type" value="Genomic_DNA"/>
</dbReference>
<dbReference type="Proteomes" id="UP000739411">
    <property type="component" value="Unassembled WGS sequence"/>
</dbReference>
<dbReference type="Gene3D" id="1.20.120.30">
    <property type="entry name" value="Aspartate receptor, ligand-binding domain"/>
    <property type="match status" value="1"/>
</dbReference>
<protein>
    <submittedName>
        <fullName evidence="2">CZB domain-containing protein</fullName>
    </submittedName>
</protein>
<evidence type="ECO:0000259" key="1">
    <source>
        <dbReference type="Pfam" id="PF13682"/>
    </source>
</evidence>